<dbReference type="GO" id="GO:0003677">
    <property type="term" value="F:DNA binding"/>
    <property type="evidence" value="ECO:0007669"/>
    <property type="project" value="UniProtKB-KW"/>
</dbReference>
<evidence type="ECO:0000259" key="2">
    <source>
        <dbReference type="Pfam" id="PF13495"/>
    </source>
</evidence>
<reference evidence="3 4" key="1">
    <citation type="submission" date="2015-06" db="EMBL/GenBank/DDBJ databases">
        <title>Marinobacter subterrani, a genetically tractable neutrophilic iron-oxidizing strain isolated from the Soudan Iron Mine.</title>
        <authorList>
            <person name="Bonis B.M."/>
            <person name="Gralnick J.A."/>
        </authorList>
    </citation>
    <scope>NUCLEOTIDE SEQUENCE [LARGE SCALE GENOMIC DNA]</scope>
    <source>
        <strain evidence="3 4">JG233</strain>
    </source>
</reference>
<dbReference type="GO" id="GO:0015074">
    <property type="term" value="P:DNA integration"/>
    <property type="evidence" value="ECO:0007669"/>
    <property type="project" value="InterPro"/>
</dbReference>
<feature type="domain" description="Integrase SAM-like N-terminal" evidence="2">
    <location>
        <begin position="16"/>
        <end position="94"/>
    </location>
</feature>
<accession>A0A0J7M752</accession>
<proteinExistence type="predicted"/>
<dbReference type="InterPro" id="IPR004107">
    <property type="entry name" value="Integrase_SAM-like_N"/>
</dbReference>
<dbReference type="STRING" id="1658765.Msub_12984"/>
<dbReference type="InterPro" id="IPR010998">
    <property type="entry name" value="Integrase_recombinase_N"/>
</dbReference>
<dbReference type="Proteomes" id="UP000036102">
    <property type="component" value="Unassembled WGS sequence"/>
</dbReference>
<evidence type="ECO:0000313" key="3">
    <source>
        <dbReference type="EMBL" id="KMQ76770.1"/>
    </source>
</evidence>
<gene>
    <name evidence="3" type="ORF">Msub_12984</name>
</gene>
<dbReference type="PATRIC" id="fig|1658765.3.peg.3011"/>
<dbReference type="AlphaFoldDB" id="A0A0J7M752"/>
<name>A0A0J7M752_9GAMM</name>
<evidence type="ECO:0000256" key="1">
    <source>
        <dbReference type="ARBA" id="ARBA00023125"/>
    </source>
</evidence>
<dbReference type="RefSeq" id="WP_048496700.1">
    <property type="nucleotide sequence ID" value="NZ_LFBU01000001.1"/>
</dbReference>
<comment type="caution">
    <text evidence="3">The sequence shown here is derived from an EMBL/GenBank/DDBJ whole genome shotgun (WGS) entry which is preliminary data.</text>
</comment>
<keyword evidence="4" id="KW-1185">Reference proteome</keyword>
<dbReference type="Pfam" id="PF13495">
    <property type="entry name" value="Phage_int_SAM_4"/>
    <property type="match status" value="1"/>
</dbReference>
<keyword evidence="1" id="KW-0238">DNA-binding</keyword>
<dbReference type="OrthoDB" id="9801717at2"/>
<organism evidence="3 4">
    <name type="scientific">Marinobacter subterrani</name>
    <dbReference type="NCBI Taxonomy" id="1658765"/>
    <lineage>
        <taxon>Bacteria</taxon>
        <taxon>Pseudomonadati</taxon>
        <taxon>Pseudomonadota</taxon>
        <taxon>Gammaproteobacteria</taxon>
        <taxon>Pseudomonadales</taxon>
        <taxon>Marinobacteraceae</taxon>
        <taxon>Marinobacter</taxon>
    </lineage>
</organism>
<evidence type="ECO:0000313" key="4">
    <source>
        <dbReference type="Proteomes" id="UP000036102"/>
    </source>
</evidence>
<dbReference type="EMBL" id="LFBU01000001">
    <property type="protein sequence ID" value="KMQ76770.1"/>
    <property type="molecule type" value="Genomic_DNA"/>
</dbReference>
<dbReference type="Gene3D" id="1.10.150.130">
    <property type="match status" value="1"/>
</dbReference>
<protein>
    <submittedName>
        <fullName evidence="3">Phage integrase, N-terminal SAM-like domain</fullName>
    </submittedName>
</protein>
<sequence>MDITEALEHSQPGLVGRVRDAIRKHQLNQRSEQTYLHWITRFVLFHDLKDPETLANEDRQLFLDYLSARMRVSRARFNQASQALAFFYEDVLGKTSVTNTGCAAA</sequence>